<feature type="site" description="Interaction with DNA" evidence="8">
    <location>
        <position position="191"/>
    </location>
</feature>
<feature type="region of interest" description="Interaction with DNA" evidence="8">
    <location>
        <begin position="214"/>
        <end position="219"/>
    </location>
</feature>
<feature type="site" description="Interaction with DNA" evidence="8">
    <location>
        <position position="338"/>
    </location>
</feature>
<keyword evidence="3" id="KW-0479">Metal-binding</keyword>
<dbReference type="InterPro" id="IPR003601">
    <property type="entry name" value="Topo_IA_2"/>
</dbReference>
<keyword evidence="5 8" id="KW-0799">Topoisomerase</keyword>
<dbReference type="GO" id="GO:0046872">
    <property type="term" value="F:metal ion binding"/>
    <property type="evidence" value="ECO:0007669"/>
    <property type="project" value="UniProtKB-KW"/>
</dbReference>
<dbReference type="Pfam" id="PF13368">
    <property type="entry name" value="Toprim_C_rpt"/>
    <property type="match status" value="3"/>
</dbReference>
<comment type="caution">
    <text evidence="8">Lacks conserved residue(s) required for the propagation of feature annotation.</text>
</comment>
<feature type="region of interest" description="Disordered" evidence="9">
    <location>
        <begin position="377"/>
        <end position="397"/>
    </location>
</feature>
<dbReference type="GO" id="GO:0003677">
    <property type="term" value="F:DNA binding"/>
    <property type="evidence" value="ECO:0007669"/>
    <property type="project" value="UniProtKB-KW"/>
</dbReference>
<keyword evidence="6 8" id="KW-0238">DNA-binding</keyword>
<dbReference type="InterPro" id="IPR003602">
    <property type="entry name" value="Topo_IA_DNA-bd_dom"/>
</dbReference>
<dbReference type="STRING" id="553175.POREN0001_1636"/>
<dbReference type="SMART" id="SM00436">
    <property type="entry name" value="TOP1Bc"/>
    <property type="match status" value="1"/>
</dbReference>
<evidence type="ECO:0000259" key="11">
    <source>
        <dbReference type="PROSITE" id="PS52039"/>
    </source>
</evidence>
<evidence type="ECO:0000256" key="8">
    <source>
        <dbReference type="HAMAP-Rule" id="MF_00952"/>
    </source>
</evidence>
<dbReference type="InterPro" id="IPR006171">
    <property type="entry name" value="TOPRIM_dom"/>
</dbReference>
<feature type="site" description="Interaction with DNA" evidence="8">
    <location>
        <position position="528"/>
    </location>
</feature>
<dbReference type="Gene3D" id="1.10.290.10">
    <property type="entry name" value="Topoisomerase I, domain 4"/>
    <property type="match status" value="1"/>
</dbReference>
<feature type="active site" description="O-(5'-phospho-DNA)-tyrosine intermediate" evidence="8">
    <location>
        <position position="336"/>
    </location>
</feature>
<evidence type="ECO:0000313" key="13">
    <source>
        <dbReference type="Proteomes" id="UP000004295"/>
    </source>
</evidence>
<feature type="region of interest" description="Disordered" evidence="9">
    <location>
        <begin position="814"/>
        <end position="837"/>
    </location>
</feature>
<comment type="catalytic activity">
    <reaction evidence="1 8">
        <text>ATP-independent breakage of single-stranded DNA, followed by passage and rejoining.</text>
        <dbReference type="EC" id="5.6.2.1"/>
    </reaction>
</comment>
<dbReference type="Gene3D" id="3.40.50.140">
    <property type="match status" value="1"/>
</dbReference>
<dbReference type="CDD" id="cd00186">
    <property type="entry name" value="TOP1Ac"/>
    <property type="match status" value="1"/>
</dbReference>
<feature type="domain" description="Toprim" evidence="10">
    <location>
        <begin position="54"/>
        <end position="164"/>
    </location>
</feature>
<feature type="site" description="Interaction with DNA" evidence="8">
    <location>
        <position position="190"/>
    </location>
</feature>
<dbReference type="InterPro" id="IPR013497">
    <property type="entry name" value="Topo_IA_cen"/>
</dbReference>
<dbReference type="EC" id="5.6.2.1" evidence="8"/>
<dbReference type="Proteomes" id="UP000004295">
    <property type="component" value="Unassembled WGS sequence"/>
</dbReference>
<dbReference type="PROSITE" id="PS00396">
    <property type="entry name" value="TOPO_IA_1"/>
    <property type="match status" value="1"/>
</dbReference>
<keyword evidence="7 8" id="KW-0413">Isomerase</keyword>
<proteinExistence type="inferred from homology"/>
<dbReference type="InterPro" id="IPR023406">
    <property type="entry name" value="Topo_IA_AS"/>
</dbReference>
<dbReference type="AlphaFoldDB" id="C3JAB5"/>
<dbReference type="HAMAP" id="MF_00952">
    <property type="entry name" value="Topoisom_1_prok"/>
    <property type="match status" value="1"/>
</dbReference>
<dbReference type="InterPro" id="IPR028612">
    <property type="entry name" value="Topoisom_1_IA"/>
</dbReference>
<feature type="site" description="Interaction with DNA" evidence="8">
    <location>
        <position position="206"/>
    </location>
</feature>
<dbReference type="PROSITE" id="PS50880">
    <property type="entry name" value="TOPRIM"/>
    <property type="match status" value="1"/>
</dbReference>
<keyword evidence="4" id="KW-0460">Magnesium</keyword>
<dbReference type="eggNOG" id="COG0550">
    <property type="taxonomic scope" value="Bacteria"/>
</dbReference>
<evidence type="ECO:0000259" key="10">
    <source>
        <dbReference type="PROSITE" id="PS50880"/>
    </source>
</evidence>
<feature type="site" description="Interaction with DNA" evidence="8">
    <location>
        <position position="194"/>
    </location>
</feature>
<dbReference type="CDD" id="cd03363">
    <property type="entry name" value="TOPRIM_TopoIA_TopoI"/>
    <property type="match status" value="1"/>
</dbReference>
<evidence type="ECO:0000313" key="12">
    <source>
        <dbReference type="EMBL" id="EEN82869.1"/>
    </source>
</evidence>
<dbReference type="Pfam" id="PF01751">
    <property type="entry name" value="Toprim"/>
    <property type="match status" value="1"/>
</dbReference>
<keyword evidence="13" id="KW-1185">Reference proteome</keyword>
<dbReference type="InterPro" id="IPR025589">
    <property type="entry name" value="Toprim_C_rpt"/>
</dbReference>
<dbReference type="Pfam" id="PF01131">
    <property type="entry name" value="Topoisom_bac"/>
    <property type="match status" value="1"/>
</dbReference>
<sequence>MHFYSLATILLREKAPRGFLENKRKRLCSRRDFSSSHEPITFVAKYGKAMQKTPNLVIVESPAKAKTIEKFLGKGFRVLSSYGHIRDLKKSGLGIDISQQFAPNYIVSKDKLAVVRDLKHAADNAEMVWLASDEDREGEAIAWHLYEVLERAGKPTKRIVFHEITQQAIDYAIAHPRDIDLNLVDAQQARRVLDRIVGFELSPILWKRIKPALSAGRVQSVAVRLIVDREREIQQFSPSSSYKVIASLCKQTEGETLQAIAEKTFDTAEEAKNFLSRNSAQEMEVLSLVSKPGKRSPAAPFTTSTLQQEAARKLGYTVGTTMRIAQKLYESGHITYMRTDSVNLSTLALNSAAKAIKERWGESYYQLRKYKTKSKGAQEAHEAIRPTDLSKESISGTPQEQKLYEMIHKRTLASQMADVVLEKTTATFRGQTSNDVFVAEGEVIRFEGFLKAYDYASHSDEEEEKNNSHQLPTLSKGELLNTQELVATEHITRAPARYSEASLVRRLEELGIGRPSTYAPTIQVIQAREYVQKGTGNGTEHQYHDYICNAQHPTPTLKIRTEKIGADKGKLLPTDIGIVVNDFLVENFPKVIDYNFTAQVEGLFDRIAEGKEIWTNTMEHFYTLFHPMVETALESFDNHARGERLLGVDPSTNKAVMARIGRYGPLVQIGENTPTEKASFASLREGQSIQTITLEEALDLFKLPRTPGQFEGNDVKVASGRFGPYIQHAGKFTSIPKQYDPLSITLDECIALIQAKREEEIKAELKRFSEDPELTIRTGRFGPFLKHGKENYKLSKEQKERAAELTYEECLNIMKDGHPSGTRKGSTSKRTATKSKK</sequence>
<evidence type="ECO:0000256" key="4">
    <source>
        <dbReference type="ARBA" id="ARBA00022842"/>
    </source>
</evidence>
<gene>
    <name evidence="8 12" type="primary">topA</name>
    <name evidence="12" type="ORF">POREN0001_1636</name>
</gene>
<dbReference type="SUPFAM" id="SSF56712">
    <property type="entry name" value="Prokaryotic type I DNA topoisomerase"/>
    <property type="match status" value="1"/>
</dbReference>
<dbReference type="EMBL" id="ACNN01000019">
    <property type="protein sequence ID" value="EEN82869.1"/>
    <property type="molecule type" value="Genomic_DNA"/>
</dbReference>
<dbReference type="NCBIfam" id="TIGR01051">
    <property type="entry name" value="topA_bact"/>
    <property type="match status" value="1"/>
</dbReference>
<dbReference type="PANTHER" id="PTHR42785:SF1">
    <property type="entry name" value="DNA TOPOISOMERASE"/>
    <property type="match status" value="1"/>
</dbReference>
<feature type="compositionally biased region" description="Basic and acidic residues" evidence="9">
    <location>
        <begin position="377"/>
        <end position="391"/>
    </location>
</feature>
<accession>C3JAB5</accession>
<name>C3JAB5_POREA</name>
<dbReference type="InterPro" id="IPR005733">
    <property type="entry name" value="TopoI_bac-type"/>
</dbReference>
<protein>
    <recommendedName>
        <fullName evidence="8">DNA topoisomerase 1</fullName>
        <ecNumber evidence="8">5.6.2.1</ecNumber>
    </recommendedName>
    <alternativeName>
        <fullName evidence="8">DNA topoisomerase I</fullName>
    </alternativeName>
</protein>
<comment type="similarity">
    <text evidence="2 8">Belongs to the type IA topoisomerase family.</text>
</comment>
<dbReference type="InterPro" id="IPR023405">
    <property type="entry name" value="Topo_IA_core_domain"/>
</dbReference>
<dbReference type="PROSITE" id="PS52039">
    <property type="entry name" value="TOPO_IA_2"/>
    <property type="match status" value="1"/>
</dbReference>
<feature type="domain" description="Topo IA-type catalytic" evidence="11">
    <location>
        <begin position="180"/>
        <end position="629"/>
    </location>
</feature>
<dbReference type="InterPro" id="IPR013824">
    <property type="entry name" value="Topo_IA_cen_sub1"/>
</dbReference>
<dbReference type="SMART" id="SM00493">
    <property type="entry name" value="TOPRIM"/>
    <property type="match status" value="1"/>
</dbReference>
<dbReference type="SMART" id="SM00437">
    <property type="entry name" value="TOP1Ac"/>
    <property type="match status" value="1"/>
</dbReference>
<evidence type="ECO:0000256" key="6">
    <source>
        <dbReference type="ARBA" id="ARBA00023125"/>
    </source>
</evidence>
<dbReference type="InterPro" id="IPR013825">
    <property type="entry name" value="Topo_IA_cen_sub2"/>
</dbReference>
<feature type="site" description="Interaction with DNA" evidence="8">
    <location>
        <position position="84"/>
    </location>
</feature>
<dbReference type="GO" id="GO:0003917">
    <property type="term" value="F:DNA topoisomerase type I (single strand cut, ATP-independent) activity"/>
    <property type="evidence" value="ECO:0007669"/>
    <property type="project" value="UniProtKB-UniRule"/>
</dbReference>
<dbReference type="Gene3D" id="2.70.20.10">
    <property type="entry name" value="Topoisomerase I, domain 3"/>
    <property type="match status" value="1"/>
</dbReference>
<dbReference type="InterPro" id="IPR000380">
    <property type="entry name" value="Topo_IA"/>
</dbReference>
<comment type="function">
    <text evidence="8">Releases the supercoiling and torsional tension of DNA, which is introduced during the DNA replication and transcription, by transiently cleaving and rejoining one strand of the DNA duplex. Introduces a single-strand break via transesterification at a target site in duplex DNA. The scissile phosphodiester is attacked by the catalytic tyrosine of the enzyme, resulting in the formation of a DNA-(5'-phosphotyrosyl)-enzyme intermediate and the expulsion of a 3'-OH DNA strand. The free DNA strand then undergoes passage around the unbroken strand, thus removing DNA supercoils. Finally, in the religation step, the DNA 3'-OH attacks the covalent intermediate to expel the active-site tyrosine and restore the DNA phosphodiester backbone.</text>
</comment>
<dbReference type="GO" id="GO:0006265">
    <property type="term" value="P:DNA topological change"/>
    <property type="evidence" value="ECO:0007669"/>
    <property type="project" value="UniProtKB-UniRule"/>
</dbReference>
<evidence type="ECO:0000256" key="9">
    <source>
        <dbReference type="SAM" id="MobiDB-lite"/>
    </source>
</evidence>
<reference evidence="12 13" key="1">
    <citation type="submission" date="2009-04" db="EMBL/GenBank/DDBJ databases">
        <authorList>
            <person name="Sebastian Y."/>
            <person name="Madupu R."/>
            <person name="Durkin A.S."/>
            <person name="Torralba M."/>
            <person name="Methe B."/>
            <person name="Sutton G.G."/>
            <person name="Strausberg R.L."/>
            <person name="Nelson K.E."/>
        </authorList>
    </citation>
    <scope>NUCLEOTIDE SEQUENCE [LARGE SCALE GENOMIC DNA]</scope>
    <source>
        <strain evidence="13">ATCC 35406 / BCRC 14492 / JCM 8526 / NCTC 13058 / HG 370</strain>
    </source>
</reference>
<evidence type="ECO:0000256" key="7">
    <source>
        <dbReference type="ARBA" id="ARBA00023235"/>
    </source>
</evidence>
<evidence type="ECO:0000256" key="5">
    <source>
        <dbReference type="ARBA" id="ARBA00023029"/>
    </source>
</evidence>
<dbReference type="InterPro" id="IPR013826">
    <property type="entry name" value="Topo_IA_cen_sub3"/>
</dbReference>
<comment type="subunit">
    <text evidence="8">Monomer.</text>
</comment>
<evidence type="ECO:0000256" key="1">
    <source>
        <dbReference type="ARBA" id="ARBA00000213"/>
    </source>
</evidence>
<evidence type="ECO:0000256" key="2">
    <source>
        <dbReference type="ARBA" id="ARBA00009446"/>
    </source>
</evidence>
<organism evidence="12 13">
    <name type="scientific">Porphyromonas endodontalis (strain ATCC 35406 / DSM 24491 / JCM 8526 / CCUG 16442 / BCRC 14492 / NCTC 13058 / HG 370)</name>
    <name type="common">Bacteroides endodontalis</name>
    <dbReference type="NCBI Taxonomy" id="553175"/>
    <lineage>
        <taxon>Bacteria</taxon>
        <taxon>Pseudomonadati</taxon>
        <taxon>Bacteroidota</taxon>
        <taxon>Bacteroidia</taxon>
        <taxon>Bacteroidales</taxon>
        <taxon>Porphyromonadaceae</taxon>
        <taxon>Porphyromonas</taxon>
    </lineage>
</organism>
<dbReference type="PRINTS" id="PR00417">
    <property type="entry name" value="PRTPISMRASEI"/>
</dbReference>
<evidence type="ECO:0000256" key="3">
    <source>
        <dbReference type="ARBA" id="ARBA00022723"/>
    </source>
</evidence>
<dbReference type="PANTHER" id="PTHR42785">
    <property type="entry name" value="DNA TOPOISOMERASE, TYPE IA, CORE"/>
    <property type="match status" value="1"/>
</dbReference>
<dbReference type="InterPro" id="IPR034149">
    <property type="entry name" value="TOPRIM_TopoI"/>
</dbReference>
<dbReference type="Gene3D" id="1.10.460.10">
    <property type="entry name" value="Topoisomerase I, domain 2"/>
    <property type="match status" value="2"/>
</dbReference>
<comment type="caution">
    <text evidence="12">The sequence shown here is derived from an EMBL/GenBank/DDBJ whole genome shotgun (WGS) entry which is preliminary data.</text>
</comment>